<keyword evidence="1" id="KW-0548">Nucleotidyltransferase</keyword>
<dbReference type="Proteomes" id="UP000499080">
    <property type="component" value="Unassembled WGS sequence"/>
</dbReference>
<evidence type="ECO:0000256" key="1">
    <source>
        <dbReference type="RuleBase" id="RU363098"/>
    </source>
</evidence>
<keyword evidence="1" id="KW-0694">RNA-binding</keyword>
<evidence type="ECO:0000313" key="4">
    <source>
        <dbReference type="Proteomes" id="UP000499080"/>
    </source>
</evidence>
<comment type="similarity">
    <text evidence="1">Belongs to the RdRP family.</text>
</comment>
<keyword evidence="4" id="KW-1185">Reference proteome</keyword>
<dbReference type="GO" id="GO:0003723">
    <property type="term" value="F:RNA binding"/>
    <property type="evidence" value="ECO:0007669"/>
    <property type="project" value="UniProtKB-KW"/>
</dbReference>
<feature type="domain" description="RDRP core" evidence="2">
    <location>
        <begin position="1"/>
        <end position="29"/>
    </location>
</feature>
<proteinExistence type="inferred from homology"/>
<dbReference type="InterPro" id="IPR057596">
    <property type="entry name" value="RDRP_core"/>
</dbReference>
<reference evidence="3 4" key="1">
    <citation type="journal article" date="2019" name="Sci. Rep.">
        <title>Orb-weaving spider Araneus ventricosus genome elucidates the spidroin gene catalogue.</title>
        <authorList>
            <person name="Kono N."/>
            <person name="Nakamura H."/>
            <person name="Ohtoshi R."/>
            <person name="Moran D.A.P."/>
            <person name="Shinohara A."/>
            <person name="Yoshida Y."/>
            <person name="Fujiwara M."/>
            <person name="Mori M."/>
            <person name="Tomita M."/>
            <person name="Arakawa K."/>
        </authorList>
    </citation>
    <scope>NUCLEOTIDE SEQUENCE [LARGE SCALE GENOMIC DNA]</scope>
</reference>
<name>A0A4Y2KFB5_ARAVE</name>
<protein>
    <recommendedName>
        <fullName evidence="1">RNA-dependent RNA polymerase</fullName>
        <ecNumber evidence="1">2.7.7.48</ecNumber>
    </recommendedName>
</protein>
<evidence type="ECO:0000259" key="2">
    <source>
        <dbReference type="Pfam" id="PF05183"/>
    </source>
</evidence>
<accession>A0A4Y2KFB5</accession>
<keyword evidence="1" id="KW-0808">Transferase</keyword>
<gene>
    <name evidence="3" type="ORF">AVEN_13921_1</name>
</gene>
<dbReference type="EMBL" id="BGPR01114198">
    <property type="protein sequence ID" value="GBN00267.1"/>
    <property type="molecule type" value="Genomic_DNA"/>
</dbReference>
<comment type="caution">
    <text evidence="3">The sequence shown here is derived from an EMBL/GenBank/DDBJ whole genome shotgun (WGS) entry which is preliminary data.</text>
</comment>
<dbReference type="EC" id="2.7.7.48" evidence="1"/>
<sequence>MFGVLDETGILQYGQVFVQYSTDVTLGRTTPNDTKILK</sequence>
<dbReference type="Pfam" id="PF05183">
    <property type="entry name" value="RdRP"/>
    <property type="match status" value="1"/>
</dbReference>
<dbReference type="GO" id="GO:0003968">
    <property type="term" value="F:RNA-directed RNA polymerase activity"/>
    <property type="evidence" value="ECO:0007669"/>
    <property type="project" value="UniProtKB-KW"/>
</dbReference>
<keyword evidence="1" id="KW-0696">RNA-directed RNA polymerase</keyword>
<organism evidence="3 4">
    <name type="scientific">Araneus ventricosus</name>
    <name type="common">Orbweaver spider</name>
    <name type="synonym">Epeira ventricosa</name>
    <dbReference type="NCBI Taxonomy" id="182803"/>
    <lineage>
        <taxon>Eukaryota</taxon>
        <taxon>Metazoa</taxon>
        <taxon>Ecdysozoa</taxon>
        <taxon>Arthropoda</taxon>
        <taxon>Chelicerata</taxon>
        <taxon>Arachnida</taxon>
        <taxon>Araneae</taxon>
        <taxon>Araneomorphae</taxon>
        <taxon>Entelegynae</taxon>
        <taxon>Araneoidea</taxon>
        <taxon>Araneidae</taxon>
        <taxon>Araneus</taxon>
    </lineage>
</organism>
<dbReference type="AlphaFoldDB" id="A0A4Y2KFB5"/>
<feature type="non-terminal residue" evidence="3">
    <location>
        <position position="38"/>
    </location>
</feature>
<comment type="catalytic activity">
    <reaction evidence="1">
        <text>RNA(n) + a ribonucleoside 5'-triphosphate = RNA(n+1) + diphosphate</text>
        <dbReference type="Rhea" id="RHEA:21248"/>
        <dbReference type="Rhea" id="RHEA-COMP:14527"/>
        <dbReference type="Rhea" id="RHEA-COMP:17342"/>
        <dbReference type="ChEBI" id="CHEBI:33019"/>
        <dbReference type="ChEBI" id="CHEBI:61557"/>
        <dbReference type="ChEBI" id="CHEBI:140395"/>
        <dbReference type="EC" id="2.7.7.48"/>
    </reaction>
</comment>
<dbReference type="OrthoDB" id="6435754at2759"/>
<evidence type="ECO:0000313" key="3">
    <source>
        <dbReference type="EMBL" id="GBN00267.1"/>
    </source>
</evidence>